<dbReference type="PANTHER" id="PTHR30349">
    <property type="entry name" value="PHAGE INTEGRASE-RELATED"/>
    <property type="match status" value="1"/>
</dbReference>
<dbReference type="InterPro" id="IPR011010">
    <property type="entry name" value="DNA_brk_join_enz"/>
</dbReference>
<dbReference type="PROSITE" id="PS51898">
    <property type="entry name" value="TYR_RECOMBINASE"/>
    <property type="match status" value="1"/>
</dbReference>
<accession>A0A8U0A5E1</accession>
<proteinExistence type="predicted"/>
<dbReference type="GO" id="GO:0015074">
    <property type="term" value="P:DNA integration"/>
    <property type="evidence" value="ECO:0007669"/>
    <property type="project" value="UniProtKB-KW"/>
</dbReference>
<dbReference type="GeneID" id="71926709"/>
<evidence type="ECO:0000256" key="2">
    <source>
        <dbReference type="ARBA" id="ARBA00023125"/>
    </source>
</evidence>
<evidence type="ECO:0000313" key="7">
    <source>
        <dbReference type="EMBL" id="UPM43163.1"/>
    </source>
</evidence>
<dbReference type="InterPro" id="IPR013762">
    <property type="entry name" value="Integrase-like_cat_sf"/>
</dbReference>
<gene>
    <name evidence="7" type="ORF">MW046_01640</name>
</gene>
<feature type="domain" description="Core-binding (CB)" evidence="6">
    <location>
        <begin position="35"/>
        <end position="125"/>
    </location>
</feature>
<reference evidence="7" key="1">
    <citation type="submission" date="2022-04" db="EMBL/GenBank/DDBJ databases">
        <title>Halocatena sp. nov., isolated from a salt lake.</title>
        <authorList>
            <person name="Cui H.-L."/>
        </authorList>
    </citation>
    <scope>NUCLEOTIDE SEQUENCE</scope>
    <source>
        <strain evidence="7">AD-1</strain>
    </source>
</reference>
<dbReference type="Gene3D" id="1.10.443.10">
    <property type="entry name" value="Intergrase catalytic core"/>
    <property type="match status" value="1"/>
</dbReference>
<dbReference type="Pfam" id="PF02899">
    <property type="entry name" value="Phage_int_SAM_1"/>
    <property type="match status" value="1"/>
</dbReference>
<dbReference type="AlphaFoldDB" id="A0A8U0A5E1"/>
<evidence type="ECO:0000256" key="1">
    <source>
        <dbReference type="ARBA" id="ARBA00022908"/>
    </source>
</evidence>
<evidence type="ECO:0000259" key="6">
    <source>
        <dbReference type="PROSITE" id="PS51900"/>
    </source>
</evidence>
<dbReference type="EMBL" id="CP096019">
    <property type="protein sequence ID" value="UPM43163.1"/>
    <property type="molecule type" value="Genomic_DNA"/>
</dbReference>
<evidence type="ECO:0000256" key="3">
    <source>
        <dbReference type="ARBA" id="ARBA00023172"/>
    </source>
</evidence>
<dbReference type="InterPro" id="IPR050090">
    <property type="entry name" value="Tyrosine_recombinase_XerCD"/>
</dbReference>
<keyword evidence="2 4" id="KW-0238">DNA-binding</keyword>
<keyword evidence="3" id="KW-0233">DNA recombination</keyword>
<dbReference type="InterPro" id="IPR004107">
    <property type="entry name" value="Integrase_SAM-like_N"/>
</dbReference>
<dbReference type="PANTHER" id="PTHR30349:SF41">
    <property type="entry name" value="INTEGRASE_RECOMBINASE PROTEIN MJ0367-RELATED"/>
    <property type="match status" value="1"/>
</dbReference>
<sequence length="382" mass="44519">MSQSDVIEVLQALDPDLVEHVRELDENAPGSLQPITPEEAITRFLENKSTDIRPNTIAEYRRKLTHFEHFCDTLQIENLNDLDGRQLQEYRQWRRTESTDQTTPLSNKTLRDDMYLLRDFFRFLGQIEGVPAGFHEKINVPELNETDGVRDVRLDPDRLRSILEYFKKYEYATRTHVIWAFHAHTGRRPGCLHSLDLEDLHLNRDNPYVEFHHRPEETSLKNGVKGEGQISISDDVAQVFRDYIDNNRIEVTTESGRSPFITSNHGRLSKSTMRKHVYKWSRPCTLSGECPHDRDIDACEAAQRDDAASRCPSSRPPYALRHGYLTQKRQEGVPDRTLSERCDVSREIIEKHYDERTDEEKRALRQRILDKTREESSGGGYL</sequence>
<feature type="domain" description="Tyr recombinase" evidence="5">
    <location>
        <begin position="149"/>
        <end position="366"/>
    </location>
</feature>
<dbReference type="RefSeq" id="WP_247993831.1">
    <property type="nucleotide sequence ID" value="NZ_CP096019.1"/>
</dbReference>
<dbReference type="GO" id="GO:0006310">
    <property type="term" value="P:DNA recombination"/>
    <property type="evidence" value="ECO:0007669"/>
    <property type="project" value="UniProtKB-KW"/>
</dbReference>
<dbReference type="PROSITE" id="PS51900">
    <property type="entry name" value="CB"/>
    <property type="match status" value="1"/>
</dbReference>
<dbReference type="InterPro" id="IPR010998">
    <property type="entry name" value="Integrase_recombinase_N"/>
</dbReference>
<dbReference type="Proteomes" id="UP000831768">
    <property type="component" value="Chromosome"/>
</dbReference>
<protein>
    <submittedName>
        <fullName evidence="7">Site-specific integrase</fullName>
    </submittedName>
</protein>
<keyword evidence="1" id="KW-0229">DNA integration</keyword>
<evidence type="ECO:0000259" key="5">
    <source>
        <dbReference type="PROSITE" id="PS51898"/>
    </source>
</evidence>
<dbReference type="InterPro" id="IPR044068">
    <property type="entry name" value="CB"/>
</dbReference>
<dbReference type="GO" id="GO:0003677">
    <property type="term" value="F:DNA binding"/>
    <property type="evidence" value="ECO:0007669"/>
    <property type="project" value="UniProtKB-UniRule"/>
</dbReference>
<name>A0A8U0A5E1_9EURY</name>
<keyword evidence="8" id="KW-1185">Reference proteome</keyword>
<dbReference type="KEGG" id="haad:MW046_01640"/>
<dbReference type="SUPFAM" id="SSF56349">
    <property type="entry name" value="DNA breaking-rejoining enzymes"/>
    <property type="match status" value="1"/>
</dbReference>
<dbReference type="InterPro" id="IPR002104">
    <property type="entry name" value="Integrase_catalytic"/>
</dbReference>
<dbReference type="Gene3D" id="1.10.150.130">
    <property type="match status" value="1"/>
</dbReference>
<evidence type="ECO:0000256" key="4">
    <source>
        <dbReference type="PROSITE-ProRule" id="PRU01248"/>
    </source>
</evidence>
<evidence type="ECO:0000313" key="8">
    <source>
        <dbReference type="Proteomes" id="UP000831768"/>
    </source>
</evidence>
<organism evidence="7 8">
    <name type="scientific">Halocatena salina</name>
    <dbReference type="NCBI Taxonomy" id="2934340"/>
    <lineage>
        <taxon>Archaea</taxon>
        <taxon>Methanobacteriati</taxon>
        <taxon>Methanobacteriota</taxon>
        <taxon>Stenosarchaea group</taxon>
        <taxon>Halobacteria</taxon>
        <taxon>Halobacteriales</taxon>
        <taxon>Natronomonadaceae</taxon>
        <taxon>Halocatena</taxon>
    </lineage>
</organism>